<feature type="compositionally biased region" description="Low complexity" evidence="1">
    <location>
        <begin position="674"/>
        <end position="688"/>
    </location>
</feature>
<dbReference type="Proteomes" id="UP000521872">
    <property type="component" value="Unassembled WGS sequence"/>
</dbReference>
<dbReference type="Gene3D" id="3.20.20.80">
    <property type="entry name" value="Glycosidases"/>
    <property type="match status" value="1"/>
</dbReference>
<feature type="region of interest" description="Disordered" evidence="1">
    <location>
        <begin position="853"/>
        <end position="925"/>
    </location>
</feature>
<organism evidence="2 3">
    <name type="scientific">Agrocybe pediades</name>
    <dbReference type="NCBI Taxonomy" id="84607"/>
    <lineage>
        <taxon>Eukaryota</taxon>
        <taxon>Fungi</taxon>
        <taxon>Dikarya</taxon>
        <taxon>Basidiomycota</taxon>
        <taxon>Agaricomycotina</taxon>
        <taxon>Agaricomycetes</taxon>
        <taxon>Agaricomycetidae</taxon>
        <taxon>Agaricales</taxon>
        <taxon>Agaricineae</taxon>
        <taxon>Strophariaceae</taxon>
        <taxon>Agrocybe</taxon>
    </lineage>
</organism>
<evidence type="ECO:0000313" key="2">
    <source>
        <dbReference type="EMBL" id="KAF4623100.1"/>
    </source>
</evidence>
<keyword evidence="3" id="KW-1185">Reference proteome</keyword>
<feature type="compositionally biased region" description="Polar residues" evidence="1">
    <location>
        <begin position="689"/>
        <end position="710"/>
    </location>
</feature>
<reference evidence="2 3" key="1">
    <citation type="submission" date="2019-12" db="EMBL/GenBank/DDBJ databases">
        <authorList>
            <person name="Floudas D."/>
            <person name="Bentzer J."/>
            <person name="Ahren D."/>
            <person name="Johansson T."/>
            <person name="Persson P."/>
            <person name="Tunlid A."/>
        </authorList>
    </citation>
    <scope>NUCLEOTIDE SEQUENCE [LARGE SCALE GENOMIC DNA]</scope>
    <source>
        <strain evidence="2 3">CBS 102.39</strain>
    </source>
</reference>
<feature type="region of interest" description="Disordered" evidence="1">
    <location>
        <begin position="1042"/>
        <end position="1121"/>
    </location>
</feature>
<feature type="compositionally biased region" description="Polar residues" evidence="1">
    <location>
        <begin position="780"/>
        <end position="789"/>
    </location>
</feature>
<feature type="compositionally biased region" description="Low complexity" evidence="1">
    <location>
        <begin position="1097"/>
        <end position="1109"/>
    </location>
</feature>
<dbReference type="EMBL" id="JAACJL010000001">
    <property type="protein sequence ID" value="KAF4623100.1"/>
    <property type="molecule type" value="Genomic_DNA"/>
</dbReference>
<feature type="region of interest" description="Disordered" evidence="1">
    <location>
        <begin position="469"/>
        <end position="554"/>
    </location>
</feature>
<feature type="compositionally biased region" description="Polar residues" evidence="1">
    <location>
        <begin position="594"/>
        <end position="622"/>
    </location>
</feature>
<feature type="compositionally biased region" description="Polar residues" evidence="1">
    <location>
        <begin position="647"/>
        <end position="660"/>
    </location>
</feature>
<feature type="compositionally biased region" description="Pro residues" evidence="1">
    <location>
        <begin position="628"/>
        <end position="640"/>
    </location>
</feature>
<evidence type="ECO:0008006" key="4">
    <source>
        <dbReference type="Google" id="ProtNLM"/>
    </source>
</evidence>
<feature type="compositionally biased region" description="Low complexity" evidence="1">
    <location>
        <begin position="1052"/>
        <end position="1068"/>
    </location>
</feature>
<feature type="compositionally biased region" description="Polar residues" evidence="1">
    <location>
        <begin position="818"/>
        <end position="835"/>
    </location>
</feature>
<sequence>MASSSSSRSTGKILKRANPSTIQDKFLVGYQGWFTCAGDGEPVGPGHHGWLHWFNYPIPDGGRPNTDVWPDVSLYSPSELFPAPGLKSKTGEPVFLFSSRNAKTVQRHFRWMAEHGVDGAFLQRFAGQCDLEQGNEGIMRIRDEVGDRVREAAEREGRVYAIMYDVSGVAADRIQKILERDWLHLIRKKGILDSPNYLREKGKPVIALWGFGFDNAGHTPQLVRSIIRFFRNTTPGGVYIIGGSPAHWRTAQGDADSDPGFLDVWLNDFDAISPWTIGRYGNEHDADKFYEEKMKGDFDVIKRNNEEKGKKVDYIPVVFPGGSGYNLSEGKWGFNDIKRNGGRFLWKQIFNAKRLGVRTMYGAMWDEYDEGTAFMPIVENKRLLPESDKFRFMALDEDGYDVPYDCERDILIADDRYMRICGFAAEGLRSERMIHETFPVKELQDYYSSRPRYEEVDVSRKEGEFISGSVMGAASGSGRSGEGASSSGGNGNDNGGGQTYEEWLAGQKEEKEELPPPPYTLEAEEAASSAPGPTPSGPTDAARQSSVPPPSVAAAVPPQVVAGQGQFQNQPIHDVRPSHPQLSIQAFHGSVSNVPARESNNAHSATQADHASSLSQPQQAYLPSSAYGPPPTIQHHPPPTQHHQDPVSTLTYDFNRQSLSSPPPQSGADLGRRTSATATTPGAYPAAGNVSQQQSGGYPSRPASVQSNHSQTHYLQQHQQGQATLAPQPSFSNRPASYQNQPASLGHQQTPSQWPPPEWGVRPSSTGPPPPPRPAGSPTNATHSHSTYPASPGGANLSRPQSFTASSMGGSTGGANLRPSSSLHARPNQPVSSYNTAAPISPTAASSPYATYGNTSTSSYVPPPRPTSSQSHAHHASYGQSPTHASFPSAAAPPQAMSSYTPQPPSMSTYPGSSSSSQPGSSYSLAYSSGAPAPWGSAPHVSPPHSPTLFPGQSSVAAGYDAYSPYGYNTSGHHGSTTFPPAAPSPPLAHNMMPSSEGVYFPQAVGGDGSSYFPAGGGGAGGFGMPGADPYGGGSQYPGAPSATPYGGGSSYPGSTPSSSYGYPQAHPATPPGGPGAWVPNTGGSAPSLPPRPPVHASLASPGSTSSSAGYMGGGNSSSVGGGRISSSALGLALSAVDKVAGKKTREQLESQVGNLAQTGSKLFGKYMK</sequence>
<comment type="caution">
    <text evidence="2">The sequence shown here is derived from an EMBL/GenBank/DDBJ whole genome shotgun (WGS) entry which is preliminary data.</text>
</comment>
<feature type="compositionally biased region" description="Gly residues" evidence="1">
    <location>
        <begin position="478"/>
        <end position="498"/>
    </location>
</feature>
<evidence type="ECO:0000313" key="3">
    <source>
        <dbReference type="Proteomes" id="UP000521872"/>
    </source>
</evidence>
<feature type="compositionally biased region" description="Pro residues" evidence="1">
    <location>
        <begin position="766"/>
        <end position="775"/>
    </location>
</feature>
<dbReference type="CDD" id="cd11576">
    <property type="entry name" value="GH99_GH71_like_2"/>
    <property type="match status" value="1"/>
</dbReference>
<name>A0A8H4VWP1_9AGAR</name>
<evidence type="ECO:0000256" key="1">
    <source>
        <dbReference type="SAM" id="MobiDB-lite"/>
    </source>
</evidence>
<feature type="compositionally biased region" description="Low complexity" evidence="1">
    <location>
        <begin position="526"/>
        <end position="554"/>
    </location>
</feature>
<feature type="compositionally biased region" description="Gly residues" evidence="1">
    <location>
        <begin position="1111"/>
        <end position="1121"/>
    </location>
</feature>
<feature type="compositionally biased region" description="Low complexity" evidence="1">
    <location>
        <begin position="711"/>
        <end position="728"/>
    </location>
</feature>
<feature type="compositionally biased region" description="Polar residues" evidence="1">
    <location>
        <begin position="729"/>
        <end position="752"/>
    </location>
</feature>
<dbReference type="AlphaFoldDB" id="A0A8H4VWP1"/>
<proteinExistence type="predicted"/>
<accession>A0A8H4VWP1</accession>
<gene>
    <name evidence="2" type="ORF">D9613_001422</name>
</gene>
<feature type="compositionally biased region" description="Low complexity" evidence="1">
    <location>
        <begin position="906"/>
        <end position="925"/>
    </location>
</feature>
<feature type="compositionally biased region" description="Low complexity" evidence="1">
    <location>
        <begin position="881"/>
        <end position="899"/>
    </location>
</feature>
<feature type="region of interest" description="Disordered" evidence="1">
    <location>
        <begin position="594"/>
        <end position="841"/>
    </location>
</feature>
<protein>
    <recommendedName>
        <fullName evidence="4">Xylosidase/arabinosidase</fullName>
    </recommendedName>
</protein>